<keyword evidence="5 8" id="KW-0808">Transferase</keyword>
<dbReference type="OrthoDB" id="9810298at2"/>
<comment type="miscellaneous">
    <text evidence="8">The porphobilinogen subunits are added to the dipyrromethane group.</text>
</comment>
<dbReference type="InterPro" id="IPR000860">
    <property type="entry name" value="HemC"/>
</dbReference>
<dbReference type="Proteomes" id="UP000322530">
    <property type="component" value="Unassembled WGS sequence"/>
</dbReference>
<dbReference type="InterPro" id="IPR022417">
    <property type="entry name" value="Porphobilin_deaminase_N"/>
</dbReference>
<dbReference type="SUPFAM" id="SSF53850">
    <property type="entry name" value="Periplasmic binding protein-like II"/>
    <property type="match status" value="1"/>
</dbReference>
<dbReference type="InterPro" id="IPR036803">
    <property type="entry name" value="Porphobilinogen_deaminase_C_sf"/>
</dbReference>
<evidence type="ECO:0000259" key="9">
    <source>
        <dbReference type="Pfam" id="PF01379"/>
    </source>
</evidence>
<dbReference type="PIRSF" id="PIRSF001438">
    <property type="entry name" value="4pyrrol_synth_OHMeBilane_synth"/>
    <property type="match status" value="1"/>
</dbReference>
<evidence type="ECO:0000256" key="7">
    <source>
        <dbReference type="ARBA" id="ARBA00048169"/>
    </source>
</evidence>
<comment type="catalytic activity">
    <reaction evidence="7 8">
        <text>4 porphobilinogen + H2O = hydroxymethylbilane + 4 NH4(+)</text>
        <dbReference type="Rhea" id="RHEA:13185"/>
        <dbReference type="ChEBI" id="CHEBI:15377"/>
        <dbReference type="ChEBI" id="CHEBI:28938"/>
        <dbReference type="ChEBI" id="CHEBI:57845"/>
        <dbReference type="ChEBI" id="CHEBI:58126"/>
        <dbReference type="EC" id="2.5.1.61"/>
    </reaction>
</comment>
<evidence type="ECO:0000313" key="11">
    <source>
        <dbReference type="EMBL" id="GCF11005.1"/>
    </source>
</evidence>
<dbReference type="FunFam" id="3.40.190.10:FF:000005">
    <property type="entry name" value="Porphobilinogen deaminase"/>
    <property type="match status" value="1"/>
</dbReference>
<comment type="function">
    <text evidence="1 8">Tetrapolymerization of the monopyrrole PBG into the hydroxymethylbilane pre-uroporphyrinogen in several discrete steps.</text>
</comment>
<comment type="subunit">
    <text evidence="4 8">Monomer.</text>
</comment>
<dbReference type="Pfam" id="PF01379">
    <property type="entry name" value="Porphobil_deam"/>
    <property type="match status" value="1"/>
</dbReference>
<comment type="similarity">
    <text evidence="3 8">Belongs to the HMBS family.</text>
</comment>
<evidence type="ECO:0000313" key="12">
    <source>
        <dbReference type="Proteomes" id="UP000322530"/>
    </source>
</evidence>
<dbReference type="GO" id="GO:0006782">
    <property type="term" value="P:protoporphyrinogen IX biosynthetic process"/>
    <property type="evidence" value="ECO:0007669"/>
    <property type="project" value="UniProtKB-UniRule"/>
</dbReference>
<dbReference type="InterPro" id="IPR022418">
    <property type="entry name" value="Porphobilinogen_deaminase_C"/>
</dbReference>
<feature type="domain" description="Porphobilinogen deaminase N-terminal" evidence="9">
    <location>
        <begin position="3"/>
        <end position="220"/>
    </location>
</feature>
<comment type="caution">
    <text evidence="11">The sequence shown here is derived from an EMBL/GenBank/DDBJ whole genome shotgun (WGS) entry which is preliminary data.</text>
</comment>
<dbReference type="EMBL" id="BIXY01000090">
    <property type="protein sequence ID" value="GCF11005.1"/>
    <property type="molecule type" value="Genomic_DNA"/>
</dbReference>
<evidence type="ECO:0000256" key="4">
    <source>
        <dbReference type="ARBA" id="ARBA00011245"/>
    </source>
</evidence>
<keyword evidence="12" id="KW-1185">Reference proteome</keyword>
<dbReference type="PANTHER" id="PTHR11557:SF0">
    <property type="entry name" value="PORPHOBILINOGEN DEAMINASE"/>
    <property type="match status" value="1"/>
</dbReference>
<feature type="modified residue" description="S-(dipyrrolylmethanemethyl)cysteine" evidence="8">
    <location>
        <position position="252"/>
    </location>
</feature>
<protein>
    <recommendedName>
        <fullName evidence="8">Porphobilinogen deaminase</fullName>
        <shortName evidence="8">PBG</shortName>
        <ecNumber evidence="8">2.5.1.61</ecNumber>
    </recommendedName>
    <alternativeName>
        <fullName evidence="8">Hydroxymethylbilane synthase</fullName>
        <shortName evidence="8">HMBS</shortName>
    </alternativeName>
    <alternativeName>
        <fullName evidence="8">Pre-uroporphyrinogen synthase</fullName>
    </alternativeName>
</protein>
<dbReference type="GO" id="GO:0005737">
    <property type="term" value="C:cytoplasm"/>
    <property type="evidence" value="ECO:0007669"/>
    <property type="project" value="UniProtKB-UniRule"/>
</dbReference>
<evidence type="ECO:0000256" key="3">
    <source>
        <dbReference type="ARBA" id="ARBA00005638"/>
    </source>
</evidence>
<proteinExistence type="inferred from homology"/>
<dbReference type="Gene3D" id="3.40.190.10">
    <property type="entry name" value="Periplasmic binding protein-like II"/>
    <property type="match status" value="2"/>
</dbReference>
<evidence type="ECO:0000256" key="6">
    <source>
        <dbReference type="ARBA" id="ARBA00023244"/>
    </source>
</evidence>
<dbReference type="HAMAP" id="MF_00260">
    <property type="entry name" value="Porphobil_deam"/>
    <property type="match status" value="1"/>
</dbReference>
<evidence type="ECO:0000256" key="8">
    <source>
        <dbReference type="HAMAP-Rule" id="MF_00260"/>
    </source>
</evidence>
<dbReference type="EC" id="2.5.1.61" evidence="8"/>
<dbReference type="RefSeq" id="WP_149403858.1">
    <property type="nucleotide sequence ID" value="NZ_BIXY01000090.1"/>
</dbReference>
<dbReference type="SUPFAM" id="SSF54782">
    <property type="entry name" value="Porphobilinogen deaminase (hydroxymethylbilane synthase), C-terminal domain"/>
    <property type="match status" value="1"/>
</dbReference>
<evidence type="ECO:0000256" key="2">
    <source>
        <dbReference type="ARBA" id="ARBA00004735"/>
    </source>
</evidence>
<dbReference type="FunFam" id="3.40.190.10:FF:000086">
    <property type="entry name" value="Probable porphobilinogen deaminase"/>
    <property type="match status" value="1"/>
</dbReference>
<dbReference type="NCBIfam" id="TIGR00212">
    <property type="entry name" value="hemC"/>
    <property type="match status" value="1"/>
</dbReference>
<dbReference type="PRINTS" id="PR00151">
    <property type="entry name" value="PORPHBDMNASE"/>
</dbReference>
<dbReference type="GO" id="GO:0004418">
    <property type="term" value="F:hydroxymethylbilane synthase activity"/>
    <property type="evidence" value="ECO:0007669"/>
    <property type="project" value="UniProtKB-UniRule"/>
</dbReference>
<keyword evidence="6 8" id="KW-0627">Porphyrin biosynthesis</keyword>
<accession>A0A5A5TIF6</accession>
<name>A0A5A5TIF6_9CHLR</name>
<organism evidence="11 12">
    <name type="scientific">Dictyobacter arantiisoli</name>
    <dbReference type="NCBI Taxonomy" id="2014874"/>
    <lineage>
        <taxon>Bacteria</taxon>
        <taxon>Bacillati</taxon>
        <taxon>Chloroflexota</taxon>
        <taxon>Ktedonobacteria</taxon>
        <taxon>Ktedonobacterales</taxon>
        <taxon>Dictyobacteraceae</taxon>
        <taxon>Dictyobacter</taxon>
    </lineage>
</organism>
<dbReference type="Pfam" id="PF03900">
    <property type="entry name" value="Porphobil_deamC"/>
    <property type="match status" value="1"/>
</dbReference>
<reference evidence="11 12" key="1">
    <citation type="submission" date="2019-01" db="EMBL/GenBank/DDBJ databases">
        <title>Draft genome sequence of Dictyobacter sp. Uno17.</title>
        <authorList>
            <person name="Wang C.M."/>
            <person name="Zheng Y."/>
            <person name="Sakai Y."/>
            <person name="Abe K."/>
            <person name="Yokota A."/>
            <person name="Yabe S."/>
        </authorList>
    </citation>
    <scope>NUCLEOTIDE SEQUENCE [LARGE SCALE GENOMIC DNA]</scope>
    <source>
        <strain evidence="11 12">Uno17</strain>
    </source>
</reference>
<dbReference type="PANTHER" id="PTHR11557">
    <property type="entry name" value="PORPHOBILINOGEN DEAMINASE"/>
    <property type="match status" value="1"/>
</dbReference>
<feature type="domain" description="Porphobilinogen deaminase C-terminal" evidence="10">
    <location>
        <begin position="239"/>
        <end position="310"/>
    </location>
</feature>
<gene>
    <name evidence="8 11" type="primary">hemC</name>
    <name evidence="11" type="ORF">KDI_45690</name>
</gene>
<dbReference type="Gene3D" id="3.30.160.40">
    <property type="entry name" value="Porphobilinogen deaminase, C-terminal domain"/>
    <property type="match status" value="1"/>
</dbReference>
<dbReference type="AlphaFoldDB" id="A0A5A5TIF6"/>
<sequence>MRVTIGTRASKLAMIQTRWISQRLHQQWPNLEIEIEQIHTTGDRVTSVPLSQIGSDGVFVTEIEHALQEHRIDLAVHSLKDLPTQQPDDLRLVIVGPREDVRDAFISRRPFQIVSGQLTPVDAQDARSATLRIGTCSLRRTAQIRDFVPQAEILSLRGNVDTRLRKLDAGEYDGIILAAAGLHRMDLQERLADRLTYFPVDMMLPAPGQGALALECRDDPTILALLAPLQDLTVHAATNAERLFMRRLGAGCYLPVAAYAQVVDDQLTARGLVASLDGQRRIRVQAAIPWNAQSTLLDAEQLGVHLAELALEQGAQEIIEALTQSQNQEQFHV</sequence>
<comment type="cofactor">
    <cofactor evidence="8">
        <name>dipyrromethane</name>
        <dbReference type="ChEBI" id="CHEBI:60342"/>
    </cofactor>
    <text evidence="8">Binds 1 dipyrromethane group covalently.</text>
</comment>
<evidence type="ECO:0000256" key="5">
    <source>
        <dbReference type="ARBA" id="ARBA00022679"/>
    </source>
</evidence>
<comment type="pathway">
    <text evidence="2">Porphyrin-containing compound metabolism; protoporphyrin-IX biosynthesis; coproporphyrinogen-III from 5-aminolevulinate: step 2/4.</text>
</comment>
<evidence type="ECO:0000259" key="10">
    <source>
        <dbReference type="Pfam" id="PF03900"/>
    </source>
</evidence>
<evidence type="ECO:0000256" key="1">
    <source>
        <dbReference type="ARBA" id="ARBA00002869"/>
    </source>
</evidence>